<proteinExistence type="predicted"/>
<evidence type="ECO:0000313" key="2">
    <source>
        <dbReference type="EMBL" id="KAL0462118.1"/>
    </source>
</evidence>
<reference evidence="2" key="1">
    <citation type="submission" date="2020-06" db="EMBL/GenBank/DDBJ databases">
        <authorList>
            <person name="Li T."/>
            <person name="Hu X."/>
            <person name="Zhang T."/>
            <person name="Song X."/>
            <person name="Zhang H."/>
            <person name="Dai N."/>
            <person name="Sheng W."/>
            <person name="Hou X."/>
            <person name="Wei L."/>
        </authorList>
    </citation>
    <scope>NUCLEOTIDE SEQUENCE</scope>
    <source>
        <strain evidence="2">KEN1</strain>
        <tissue evidence="2">Leaf</tissue>
    </source>
</reference>
<dbReference type="PANTHER" id="PTHR22930:SF281">
    <property type="entry name" value="NUCLEASE"/>
    <property type="match status" value="1"/>
</dbReference>
<dbReference type="InterPro" id="IPR058353">
    <property type="entry name" value="DUF8040"/>
</dbReference>
<accession>A0AAW2Y8J0</accession>
<dbReference type="AlphaFoldDB" id="A0AAW2Y8J0"/>
<dbReference type="InterPro" id="IPR045249">
    <property type="entry name" value="HARBI1-like"/>
</dbReference>
<name>A0AAW2Y8J0_9LAMI</name>
<reference evidence="2" key="2">
    <citation type="journal article" date="2024" name="Plant">
        <title>Genomic evolution and insights into agronomic trait innovations of Sesamum species.</title>
        <authorList>
            <person name="Miao H."/>
            <person name="Wang L."/>
            <person name="Qu L."/>
            <person name="Liu H."/>
            <person name="Sun Y."/>
            <person name="Le M."/>
            <person name="Wang Q."/>
            <person name="Wei S."/>
            <person name="Zheng Y."/>
            <person name="Lin W."/>
            <person name="Duan Y."/>
            <person name="Cao H."/>
            <person name="Xiong S."/>
            <person name="Wang X."/>
            <person name="Wei L."/>
            <person name="Li C."/>
            <person name="Ma Q."/>
            <person name="Ju M."/>
            <person name="Zhao R."/>
            <person name="Li G."/>
            <person name="Mu C."/>
            <person name="Tian Q."/>
            <person name="Mei H."/>
            <person name="Zhang T."/>
            <person name="Gao T."/>
            <person name="Zhang H."/>
        </authorList>
    </citation>
    <scope>NUCLEOTIDE SEQUENCE</scope>
    <source>
        <strain evidence="2">KEN1</strain>
    </source>
</reference>
<comment type="caution">
    <text evidence="2">The sequence shown here is derived from an EMBL/GenBank/DDBJ whole genome shotgun (WGS) entry which is preliminary data.</text>
</comment>
<protein>
    <recommendedName>
        <fullName evidence="1">DUF8040 domain-containing protein</fullName>
    </recommendedName>
</protein>
<organism evidence="2">
    <name type="scientific">Sesamum latifolium</name>
    <dbReference type="NCBI Taxonomy" id="2727402"/>
    <lineage>
        <taxon>Eukaryota</taxon>
        <taxon>Viridiplantae</taxon>
        <taxon>Streptophyta</taxon>
        <taxon>Embryophyta</taxon>
        <taxon>Tracheophyta</taxon>
        <taxon>Spermatophyta</taxon>
        <taxon>Magnoliopsida</taxon>
        <taxon>eudicotyledons</taxon>
        <taxon>Gunneridae</taxon>
        <taxon>Pentapetalae</taxon>
        <taxon>asterids</taxon>
        <taxon>lamiids</taxon>
        <taxon>Lamiales</taxon>
        <taxon>Pedaliaceae</taxon>
        <taxon>Sesamum</taxon>
    </lineage>
</organism>
<gene>
    <name evidence="2" type="ORF">Slati_0099400</name>
</gene>
<dbReference type="PANTHER" id="PTHR22930">
    <property type="match status" value="1"/>
</dbReference>
<dbReference type="EMBL" id="JACGWN010000001">
    <property type="protein sequence ID" value="KAL0462118.1"/>
    <property type="molecule type" value="Genomic_DNA"/>
</dbReference>
<evidence type="ECO:0000259" key="1">
    <source>
        <dbReference type="Pfam" id="PF26138"/>
    </source>
</evidence>
<dbReference type="Pfam" id="PF26138">
    <property type="entry name" value="DUF8040"/>
    <property type="match status" value="1"/>
</dbReference>
<sequence>MVKSRNNPPRRVRTRRYTLNSRIPDQVRNLHRLVSLSDASCLRNLRMDRNAFGRLCYLLEHSGGLTSTKHVTVAEQVALFLNVIAHHKKSCIVKHDFLRSGRTVSKHFHDVLNTIYKMSHVFLAKTAQITEDYADSRWRWFKDCLGALDRTLILSVCLNTKKVSTILEKDRLQSMCLEFFNSNMQFIYVLPGWEGSAADSRGWEGSAAIHRSHGLRVPSENYYLSHANADGFLTPYRGVCYHLQEWDWG</sequence>
<feature type="domain" description="DUF8040" evidence="1">
    <location>
        <begin position="37"/>
        <end position="116"/>
    </location>
</feature>